<dbReference type="PANTHER" id="PTHR11019:SF199">
    <property type="entry name" value="HTH-TYPE TRANSCRIPTIONAL REGULATOR NIMR"/>
    <property type="match status" value="1"/>
</dbReference>
<evidence type="ECO:0000256" key="1">
    <source>
        <dbReference type="ARBA" id="ARBA00023015"/>
    </source>
</evidence>
<evidence type="ECO:0000313" key="5">
    <source>
        <dbReference type="EMBL" id="MBU4682516.1"/>
    </source>
</evidence>
<dbReference type="PROSITE" id="PS00041">
    <property type="entry name" value="HTH_ARAC_FAMILY_1"/>
    <property type="match status" value="1"/>
</dbReference>
<proteinExistence type="predicted"/>
<evidence type="ECO:0000256" key="3">
    <source>
        <dbReference type="ARBA" id="ARBA00023163"/>
    </source>
</evidence>
<dbReference type="EMBL" id="JAGRYU010000017">
    <property type="protein sequence ID" value="MBU4682516.1"/>
    <property type="molecule type" value="Genomic_DNA"/>
</dbReference>
<accession>A0ABS6DI47</accession>
<keyword evidence="2" id="KW-0238">DNA-binding</keyword>
<keyword evidence="1" id="KW-0805">Transcription regulation</keyword>
<dbReference type="CDD" id="cd06124">
    <property type="entry name" value="cupin_NimR-like_N"/>
    <property type="match status" value="1"/>
</dbReference>
<dbReference type="PROSITE" id="PS01124">
    <property type="entry name" value="HTH_ARAC_FAMILY_2"/>
    <property type="match status" value="1"/>
</dbReference>
<name>A0ABS6DI47_9ENTR</name>
<dbReference type="SMART" id="SM00342">
    <property type="entry name" value="HTH_ARAC"/>
    <property type="match status" value="1"/>
</dbReference>
<protein>
    <submittedName>
        <fullName evidence="5">Helix-turn-helix transcriptional regulator</fullName>
    </submittedName>
</protein>
<reference evidence="6" key="1">
    <citation type="submission" date="2023-07" db="EMBL/GenBank/DDBJ databases">
        <title>Cedecea davisae an AmpC producer and its therapeutic implications.</title>
        <authorList>
            <person name="Notter J."/>
        </authorList>
    </citation>
    <scope>NUCLEOTIDE SEQUENCE [LARGE SCALE GENOMIC DNA]</scope>
    <source>
        <strain evidence="6">1</strain>
    </source>
</reference>
<gene>
    <name evidence="5" type="ORF">KC222_10865</name>
</gene>
<comment type="caution">
    <text evidence="5">The sequence shown here is derived from an EMBL/GenBank/DDBJ whole genome shotgun (WGS) entry which is preliminary data.</text>
</comment>
<keyword evidence="3" id="KW-0804">Transcription</keyword>
<keyword evidence="6" id="KW-1185">Reference proteome</keyword>
<evidence type="ECO:0000259" key="4">
    <source>
        <dbReference type="PROSITE" id="PS01124"/>
    </source>
</evidence>
<organism evidence="5 6">
    <name type="scientific">Cedecea davisae</name>
    <dbReference type="NCBI Taxonomy" id="158484"/>
    <lineage>
        <taxon>Bacteria</taxon>
        <taxon>Pseudomonadati</taxon>
        <taxon>Pseudomonadota</taxon>
        <taxon>Gammaproteobacteria</taxon>
        <taxon>Enterobacterales</taxon>
        <taxon>Enterobacteriaceae</taxon>
        <taxon>Cedecea</taxon>
    </lineage>
</organism>
<evidence type="ECO:0000313" key="6">
    <source>
        <dbReference type="Proteomes" id="UP000686327"/>
    </source>
</evidence>
<dbReference type="Pfam" id="PF12833">
    <property type="entry name" value="HTH_18"/>
    <property type="match status" value="1"/>
</dbReference>
<sequence>MERDLDLEGFDPDSIITPALAFRIRAAQSYNEKPIHTHRKGQLILALHGGITSEVTNSMWMVPPQYAVWVPGQMPHSNKVTADARLCFLFIEPGAVAMPEQCCALKISPLVREIILRLSNVPHEHLGCAATQRLVQVLFDELPNQPVEQLQLPISSHPKIRAMADEMAKNLQQRRTLAQWADEMAMSERNLSRLVVKETGLSFLRWRQQMQLIIALRLLINGQTVQNAAESLGYDSTTAFITMFKKALGTTPGRYLSTLAGDDFTD</sequence>
<dbReference type="PANTHER" id="PTHR11019">
    <property type="entry name" value="HTH-TYPE TRANSCRIPTIONAL REGULATOR NIMR"/>
    <property type="match status" value="1"/>
</dbReference>
<dbReference type="Proteomes" id="UP000686327">
    <property type="component" value="Unassembled WGS sequence"/>
</dbReference>
<feature type="domain" description="HTH araC/xylS-type" evidence="4">
    <location>
        <begin position="161"/>
        <end position="258"/>
    </location>
</feature>
<dbReference type="InterPro" id="IPR018060">
    <property type="entry name" value="HTH_AraC"/>
</dbReference>
<dbReference type="RefSeq" id="WP_216375740.1">
    <property type="nucleotide sequence ID" value="NZ_JAGRYT010000030.1"/>
</dbReference>
<evidence type="ECO:0000256" key="2">
    <source>
        <dbReference type="ARBA" id="ARBA00023125"/>
    </source>
</evidence>
<dbReference type="InterPro" id="IPR018062">
    <property type="entry name" value="HTH_AraC-typ_CS"/>
</dbReference>